<dbReference type="Proteomes" id="UP000450457">
    <property type="component" value="Unassembled WGS sequence"/>
</dbReference>
<dbReference type="OrthoDB" id="2974230at2"/>
<feature type="transmembrane region" description="Helical" evidence="1">
    <location>
        <begin position="12"/>
        <end position="28"/>
    </location>
</feature>
<dbReference type="GeneID" id="78005510"/>
<feature type="transmembrane region" description="Helical" evidence="1">
    <location>
        <begin position="34"/>
        <end position="54"/>
    </location>
</feature>
<gene>
    <name evidence="2" type="ORF">GLW00_00815</name>
</gene>
<keyword evidence="1" id="KW-1133">Transmembrane helix</keyword>
<sequence>MSTRKNQKKDMARFLFLLAVIMLSPFLHEAFGWFVSLAIVFLLYFILMSLITFLNQETNDH</sequence>
<keyword evidence="1" id="KW-0812">Transmembrane</keyword>
<comment type="caution">
    <text evidence="2">The sequence shown here is derived from an EMBL/GenBank/DDBJ whole genome shotgun (WGS) entry which is preliminary data.</text>
</comment>
<accession>A0A845F6P9</accession>
<evidence type="ECO:0000313" key="3">
    <source>
        <dbReference type="Proteomes" id="UP000450457"/>
    </source>
</evidence>
<evidence type="ECO:0000256" key="1">
    <source>
        <dbReference type="SAM" id="Phobius"/>
    </source>
</evidence>
<dbReference type="AlphaFoldDB" id="A0A845F6P9"/>
<reference evidence="2 3" key="1">
    <citation type="submission" date="2019-11" db="EMBL/GenBank/DDBJ databases">
        <title>Genome sequences of 17 halophilic strains isolated from different environments.</title>
        <authorList>
            <person name="Furrow R.E."/>
        </authorList>
    </citation>
    <scope>NUCLEOTIDE SEQUENCE [LARGE SCALE GENOMIC DNA]</scope>
    <source>
        <strain evidence="2 3">SL-4</strain>
    </source>
</reference>
<name>A0A845F6P9_9BACI</name>
<protein>
    <submittedName>
        <fullName evidence="2">Uncharacterized protein</fullName>
    </submittedName>
</protein>
<proteinExistence type="predicted"/>
<keyword evidence="1" id="KW-0472">Membrane</keyword>
<dbReference type="EMBL" id="WMFA01000001">
    <property type="protein sequence ID" value="MYL69367.1"/>
    <property type="molecule type" value="Genomic_DNA"/>
</dbReference>
<evidence type="ECO:0000313" key="2">
    <source>
        <dbReference type="EMBL" id="MYL69367.1"/>
    </source>
</evidence>
<dbReference type="RefSeq" id="WP_160910580.1">
    <property type="nucleotide sequence ID" value="NZ_WMFA01000001.1"/>
</dbReference>
<organism evidence="2 3">
    <name type="scientific">Halobacillus litoralis</name>
    <dbReference type="NCBI Taxonomy" id="45668"/>
    <lineage>
        <taxon>Bacteria</taxon>
        <taxon>Bacillati</taxon>
        <taxon>Bacillota</taxon>
        <taxon>Bacilli</taxon>
        <taxon>Bacillales</taxon>
        <taxon>Bacillaceae</taxon>
        <taxon>Halobacillus</taxon>
    </lineage>
</organism>